<dbReference type="Gene3D" id="3.10.310.70">
    <property type="match status" value="1"/>
</dbReference>
<dbReference type="Gene3D" id="3.20.20.140">
    <property type="entry name" value="Metal-dependent hydrolases"/>
    <property type="match status" value="1"/>
</dbReference>
<dbReference type="GO" id="GO:0016810">
    <property type="term" value="F:hydrolase activity, acting on carbon-nitrogen (but not peptide) bonds"/>
    <property type="evidence" value="ECO:0007669"/>
    <property type="project" value="InterPro"/>
</dbReference>
<dbReference type="CDD" id="cd01300">
    <property type="entry name" value="YtcJ_like"/>
    <property type="match status" value="1"/>
</dbReference>
<dbReference type="Proteomes" id="UP000825729">
    <property type="component" value="Unassembled WGS sequence"/>
</dbReference>
<dbReference type="SUPFAM" id="SSF51338">
    <property type="entry name" value="Composite domain of metallo-dependent hydrolases"/>
    <property type="match status" value="1"/>
</dbReference>
<comment type="caution">
    <text evidence="2">The sequence shown here is derived from an EMBL/GenBank/DDBJ whole genome shotgun (WGS) entry which is preliminary data.</text>
</comment>
<evidence type="ECO:0000313" key="2">
    <source>
        <dbReference type="EMBL" id="KAG9459636.1"/>
    </source>
</evidence>
<proteinExistence type="predicted"/>
<dbReference type="SUPFAM" id="SSF51556">
    <property type="entry name" value="Metallo-dependent hydrolases"/>
    <property type="match status" value="1"/>
</dbReference>
<name>A0AAV7FFN3_ARIFI</name>
<dbReference type="InterPro" id="IPR011059">
    <property type="entry name" value="Metal-dep_hydrolase_composite"/>
</dbReference>
<evidence type="ECO:0000259" key="1">
    <source>
        <dbReference type="Pfam" id="PF07969"/>
    </source>
</evidence>
<dbReference type="Pfam" id="PF07969">
    <property type="entry name" value="Amidohydro_3"/>
    <property type="match status" value="1"/>
</dbReference>
<dbReference type="PANTHER" id="PTHR22642">
    <property type="entry name" value="IMIDAZOLONEPROPIONASE"/>
    <property type="match status" value="1"/>
</dbReference>
<protein>
    <recommendedName>
        <fullName evidence="1">Amidohydrolase 3 domain-containing protein</fullName>
    </recommendedName>
</protein>
<dbReference type="EMBL" id="JAINDJ010000002">
    <property type="protein sequence ID" value="KAG9459636.1"/>
    <property type="molecule type" value="Genomic_DNA"/>
</dbReference>
<keyword evidence="3" id="KW-1185">Reference proteome</keyword>
<sequence>MSAKTLLLLVPAITALILAIVLFPAFDTTRSRTPVADLVVKNAVIYTSDSAHPFAEAMAIRLGRILCVGNYSSVQDFIGSGTEQLDVEGKLVVPGFIDSHVHLIPGGLQMQRVELRDASSRVEFVQKVRKAVEGKTKGSWILGGGWNNELLGKELPAASWIDDVSPENPVWLSRVDGHMGLANSLALKMAGITKDTQDPAGGTIVRATNGEPTGLLVDSAMKLLLSSVPEVSIDERRDALVRASRLALKRGVTTVVDLGRYFPGVSAELVWRDFSDVYQWADSTGKMMIRVCLFFPMETWSRLFDLVKARGQAISQWIYLGGAKAFSDGSLGSNSALFYEPYVDEPQNNGLQLTDKDWLLEMMMTLDKLGLQIAVHAIGDKANELMLDLYDSISSTNGLRDRRLRIEHAQHLRPGAIKRFGQQSVIASVQPDHVLDDANSAERKLGVDRAQNGSYLFRSLLSNGARIAFGSDWPVADINPLQGIRTAVRRTPPGWENAWIPSERVKPSDALNAYTISAAYACFLDHDLGSLAPGKFADFVVLSTSSWDDFEENLSASVLATYVGGKLAYSSD</sequence>
<dbReference type="PANTHER" id="PTHR22642:SF2">
    <property type="entry name" value="PROTEIN LONG AFTER FAR-RED 3"/>
    <property type="match status" value="1"/>
</dbReference>
<accession>A0AAV7FFN3</accession>
<dbReference type="AlphaFoldDB" id="A0AAV7FFN3"/>
<evidence type="ECO:0000313" key="3">
    <source>
        <dbReference type="Proteomes" id="UP000825729"/>
    </source>
</evidence>
<dbReference type="InterPro" id="IPR032466">
    <property type="entry name" value="Metal_Hydrolase"/>
</dbReference>
<feature type="domain" description="Amidohydrolase 3" evidence="1">
    <location>
        <begin position="86"/>
        <end position="569"/>
    </location>
</feature>
<organism evidence="2 3">
    <name type="scientific">Aristolochia fimbriata</name>
    <name type="common">White veined hardy Dutchman's pipe vine</name>
    <dbReference type="NCBI Taxonomy" id="158543"/>
    <lineage>
        <taxon>Eukaryota</taxon>
        <taxon>Viridiplantae</taxon>
        <taxon>Streptophyta</taxon>
        <taxon>Embryophyta</taxon>
        <taxon>Tracheophyta</taxon>
        <taxon>Spermatophyta</taxon>
        <taxon>Magnoliopsida</taxon>
        <taxon>Magnoliidae</taxon>
        <taxon>Piperales</taxon>
        <taxon>Aristolochiaceae</taxon>
        <taxon>Aristolochia</taxon>
    </lineage>
</organism>
<dbReference type="InterPro" id="IPR033932">
    <property type="entry name" value="YtcJ-like"/>
</dbReference>
<reference evidence="2 3" key="1">
    <citation type="submission" date="2021-07" db="EMBL/GenBank/DDBJ databases">
        <title>The Aristolochia fimbriata genome: insights into angiosperm evolution, floral development and chemical biosynthesis.</title>
        <authorList>
            <person name="Jiao Y."/>
        </authorList>
    </citation>
    <scope>NUCLEOTIDE SEQUENCE [LARGE SCALE GENOMIC DNA]</scope>
    <source>
        <strain evidence="2">IBCAS-2021</strain>
        <tissue evidence="2">Leaf</tissue>
    </source>
</reference>
<dbReference type="Gene3D" id="2.30.40.10">
    <property type="entry name" value="Urease, subunit C, domain 1"/>
    <property type="match status" value="1"/>
</dbReference>
<gene>
    <name evidence="2" type="ORF">H6P81_004144</name>
</gene>
<dbReference type="InterPro" id="IPR013108">
    <property type="entry name" value="Amidohydro_3"/>
</dbReference>